<evidence type="ECO:0000313" key="3">
    <source>
        <dbReference type="Proteomes" id="UP000470470"/>
    </source>
</evidence>
<dbReference type="Proteomes" id="UP000470470">
    <property type="component" value="Unassembled WGS sequence"/>
</dbReference>
<feature type="transmembrane region" description="Helical" evidence="1">
    <location>
        <begin position="25"/>
        <end position="45"/>
    </location>
</feature>
<keyword evidence="1" id="KW-1133">Transmembrane helix</keyword>
<organism evidence="2 3">
    <name type="scientific">Goekera deserti</name>
    <dbReference type="NCBI Taxonomy" id="2497753"/>
    <lineage>
        <taxon>Bacteria</taxon>
        <taxon>Bacillati</taxon>
        <taxon>Actinomycetota</taxon>
        <taxon>Actinomycetes</taxon>
        <taxon>Geodermatophilales</taxon>
        <taxon>Geodermatophilaceae</taxon>
        <taxon>Goekera</taxon>
    </lineage>
</organism>
<gene>
    <name evidence="2" type="ORF">G1H19_08730</name>
</gene>
<dbReference type="EMBL" id="JAAGWK010000010">
    <property type="protein sequence ID" value="NEL54081.1"/>
    <property type="molecule type" value="Genomic_DNA"/>
</dbReference>
<keyword evidence="3" id="KW-1185">Reference proteome</keyword>
<reference evidence="2 3" key="1">
    <citation type="submission" date="2020-02" db="EMBL/GenBank/DDBJ databases">
        <title>The whole genome sequence of CPCC 205119.</title>
        <authorList>
            <person name="Jiang Z."/>
        </authorList>
    </citation>
    <scope>NUCLEOTIDE SEQUENCE [LARGE SCALE GENOMIC DNA]</scope>
    <source>
        <strain evidence="2 3">CPCC 205119</strain>
    </source>
</reference>
<name>A0A7K3WC86_9ACTN</name>
<keyword evidence="1" id="KW-0812">Transmembrane</keyword>
<keyword evidence="1" id="KW-0472">Membrane</keyword>
<proteinExistence type="predicted"/>
<sequence>MPAGVFFGVFTALFGDIPFSWLDVLLRAVLFILVTTAITIGPHLWRTRDVPAGVSISPRQERTVLVDRDPELADRIVGVLESLPAEVTSADPVSRSFVARTAGRWGTREEVAVTLVAGPDDRWTARVTSTPHWPVDADGGRGYRSVTAVAEHLRD</sequence>
<evidence type="ECO:0000313" key="2">
    <source>
        <dbReference type="EMBL" id="NEL54081.1"/>
    </source>
</evidence>
<dbReference type="AlphaFoldDB" id="A0A7K3WC86"/>
<comment type="caution">
    <text evidence="2">The sequence shown here is derived from an EMBL/GenBank/DDBJ whole genome shotgun (WGS) entry which is preliminary data.</text>
</comment>
<protein>
    <submittedName>
        <fullName evidence="2">Uncharacterized protein</fullName>
    </submittedName>
</protein>
<accession>A0A7K3WC86</accession>
<dbReference type="RefSeq" id="WP_152729928.1">
    <property type="nucleotide sequence ID" value="NZ_JAABOZ010000002.1"/>
</dbReference>
<evidence type="ECO:0000256" key="1">
    <source>
        <dbReference type="SAM" id="Phobius"/>
    </source>
</evidence>